<comment type="cofactor">
    <cofactor evidence="2">
        <name>Mg(2+)</name>
        <dbReference type="ChEBI" id="CHEBI:18420"/>
    </cofactor>
    <text evidence="2">Binds 2 magnesium ions per subunit.</text>
</comment>
<dbReference type="PANTHER" id="PTHR10291">
    <property type="entry name" value="DEHYDRODOLICHYL DIPHOSPHATE SYNTHASE FAMILY MEMBER"/>
    <property type="match status" value="1"/>
</dbReference>
<dbReference type="PROSITE" id="PS01066">
    <property type="entry name" value="UPP_SYNTHASE"/>
    <property type="match status" value="1"/>
</dbReference>
<comment type="caution">
    <text evidence="2">Lacks conserved residue(s) required for the propagation of feature annotation.</text>
</comment>
<dbReference type="AlphaFoldDB" id="A0A1F5E4J0"/>
<dbReference type="GO" id="GO:0045547">
    <property type="term" value="F:ditrans,polycis-polyprenyl diphosphate synthase [(2E,6E)-farnesyl diphosphate specific] activity"/>
    <property type="evidence" value="ECO:0007669"/>
    <property type="project" value="TreeGrafter"/>
</dbReference>
<dbReference type="InterPro" id="IPR036424">
    <property type="entry name" value="UPP_synth-like_sf"/>
</dbReference>
<dbReference type="EMBL" id="MEZK01000023">
    <property type="protein sequence ID" value="OGD62285.1"/>
    <property type="molecule type" value="Genomic_DNA"/>
</dbReference>
<evidence type="ECO:0000256" key="1">
    <source>
        <dbReference type="ARBA" id="ARBA00022679"/>
    </source>
</evidence>
<protein>
    <recommendedName>
        <fullName evidence="2">Isoprenyl transferase</fullName>
        <ecNumber evidence="2">2.5.1.-</ecNumber>
    </recommendedName>
</protein>
<dbReference type="GO" id="GO:0000287">
    <property type="term" value="F:magnesium ion binding"/>
    <property type="evidence" value="ECO:0007669"/>
    <property type="project" value="UniProtKB-UniRule"/>
</dbReference>
<dbReference type="GO" id="GO:0016094">
    <property type="term" value="P:polyprenol biosynthetic process"/>
    <property type="evidence" value="ECO:0007669"/>
    <property type="project" value="TreeGrafter"/>
</dbReference>
<feature type="binding site" evidence="2">
    <location>
        <position position="67"/>
    </location>
    <ligand>
        <name>substrate</name>
    </ligand>
</feature>
<feature type="binding site" evidence="2">
    <location>
        <position position="65"/>
    </location>
    <ligand>
        <name>substrate</name>
    </ligand>
</feature>
<feature type="binding site" evidence="2">
    <location>
        <position position="206"/>
    </location>
    <ligand>
        <name>Mg(2+)</name>
        <dbReference type="ChEBI" id="CHEBI:18420"/>
    </ligand>
</feature>
<proteinExistence type="inferred from homology"/>
<feature type="active site" description="Proton acceptor" evidence="2">
    <location>
        <position position="64"/>
    </location>
</feature>
<accession>A0A1F5E4J0</accession>
<dbReference type="Pfam" id="PF01255">
    <property type="entry name" value="Prenyltransf"/>
    <property type="match status" value="1"/>
</dbReference>
<feature type="binding site" evidence="2">
    <location>
        <position position="15"/>
    </location>
    <ligand>
        <name>Mg(2+)</name>
        <dbReference type="ChEBI" id="CHEBI:18420"/>
    </ligand>
</feature>
<dbReference type="InterPro" id="IPR018520">
    <property type="entry name" value="UPP_synth-like_CS"/>
</dbReference>
<dbReference type="PANTHER" id="PTHR10291:SF0">
    <property type="entry name" value="DEHYDRODOLICHYL DIPHOSPHATE SYNTHASE 2"/>
    <property type="match status" value="1"/>
</dbReference>
<sequence length="238" mass="27772">MSFMTLPRHVAIIVDGNRRWARKRGLPDIAGHKYVTDHILEPLIYRCIKLGIPYITFWAFSTENWKRGKLFAQALFSLLRQMLKRDLEKYNRAGMRLNTIGDLSKLPKDLVEMIEDQKQRSAKNKKITVTIALNYGGRDEILRAVQRANSKFDPSADGRNSKLTEEEFSKFLDTAQPKLPDVDLVIRTGGEQRLSGFMPWQTTYAEYYFPKTLMPDFTVEEFDKALKEYEERDRRIGK</sequence>
<dbReference type="CDD" id="cd00475">
    <property type="entry name" value="Cis_IPPS"/>
    <property type="match status" value="1"/>
</dbReference>
<feature type="binding site" evidence="2">
    <location>
        <position position="187"/>
    </location>
    <ligand>
        <name>substrate</name>
    </ligand>
</feature>
<dbReference type="SUPFAM" id="SSF64005">
    <property type="entry name" value="Undecaprenyl diphosphate synthase"/>
    <property type="match status" value="1"/>
</dbReference>
<feature type="binding site" evidence="2">
    <location>
        <begin position="61"/>
        <end position="63"/>
    </location>
    <ligand>
        <name>substrate</name>
    </ligand>
</feature>
<keyword evidence="2" id="KW-0479">Metal-binding</keyword>
<comment type="subunit">
    <text evidence="2">Homodimer.</text>
</comment>
<evidence type="ECO:0000313" key="3">
    <source>
        <dbReference type="EMBL" id="OGD62285.1"/>
    </source>
</evidence>
<evidence type="ECO:0000313" key="4">
    <source>
        <dbReference type="Proteomes" id="UP000177006"/>
    </source>
</evidence>
<comment type="function">
    <text evidence="2">Catalyzes the condensation of isopentenyl diphosphate (IPP) with allylic pyrophosphates generating different type of terpenoids.</text>
</comment>
<feature type="binding site" evidence="2">
    <location>
        <position position="20"/>
    </location>
    <ligand>
        <name>substrate</name>
    </ligand>
</feature>
<comment type="caution">
    <text evidence="3">The sequence shown here is derived from an EMBL/GenBank/DDBJ whole genome shotgun (WGS) entry which is preliminary data.</text>
</comment>
<dbReference type="NCBIfam" id="TIGR00055">
    <property type="entry name" value="uppS"/>
    <property type="match status" value="1"/>
</dbReference>
<feature type="binding site" evidence="2">
    <location>
        <begin position="16"/>
        <end position="19"/>
    </location>
    <ligand>
        <name>substrate</name>
    </ligand>
</feature>
<name>A0A1F5E4J0_9BACT</name>
<comment type="similarity">
    <text evidence="2">Belongs to the UPP synthase family.</text>
</comment>
<keyword evidence="2" id="KW-0460">Magnesium</keyword>
<evidence type="ECO:0000256" key="2">
    <source>
        <dbReference type="HAMAP-Rule" id="MF_01139"/>
    </source>
</evidence>
<feature type="binding site" evidence="2">
    <location>
        <begin position="193"/>
        <end position="195"/>
    </location>
    <ligand>
        <name>substrate</name>
    </ligand>
</feature>
<gene>
    <name evidence="3" type="ORF">A2160_00635</name>
</gene>
<dbReference type="Gene3D" id="3.40.1180.10">
    <property type="entry name" value="Decaprenyl diphosphate synthase-like"/>
    <property type="match status" value="1"/>
</dbReference>
<dbReference type="Proteomes" id="UP000177006">
    <property type="component" value="Unassembled WGS sequence"/>
</dbReference>
<dbReference type="EC" id="2.5.1.-" evidence="2"/>
<organism evidence="3 4">
    <name type="scientific">Candidatus Beckwithbacteria bacterium RBG_13_42_9</name>
    <dbReference type="NCBI Taxonomy" id="1797457"/>
    <lineage>
        <taxon>Bacteria</taxon>
        <taxon>Candidatus Beckwithiibacteriota</taxon>
    </lineage>
</organism>
<feature type="binding site" evidence="2">
    <location>
        <position position="32"/>
    </location>
    <ligand>
        <name>substrate</name>
    </ligand>
</feature>
<keyword evidence="1 2" id="KW-0808">Transferase</keyword>
<dbReference type="STRING" id="1797457.A2160_00635"/>
<reference evidence="3 4" key="1">
    <citation type="journal article" date="2016" name="Nat. Commun.">
        <title>Thousands of microbial genomes shed light on interconnected biogeochemical processes in an aquifer system.</title>
        <authorList>
            <person name="Anantharaman K."/>
            <person name="Brown C.T."/>
            <person name="Hug L.A."/>
            <person name="Sharon I."/>
            <person name="Castelle C.J."/>
            <person name="Probst A.J."/>
            <person name="Thomas B.C."/>
            <person name="Singh A."/>
            <person name="Wilkins M.J."/>
            <person name="Karaoz U."/>
            <person name="Brodie E.L."/>
            <person name="Williams K.H."/>
            <person name="Hubbard S.S."/>
            <person name="Banfield J.F."/>
        </authorList>
    </citation>
    <scope>NUCLEOTIDE SEQUENCE [LARGE SCALE GENOMIC DNA]</scope>
</reference>
<feature type="active site" evidence="2">
    <location>
        <position position="15"/>
    </location>
</feature>
<dbReference type="InterPro" id="IPR001441">
    <property type="entry name" value="UPP_synth-like"/>
</dbReference>
<dbReference type="HAMAP" id="MF_01139">
    <property type="entry name" value="ISPT"/>
    <property type="match status" value="1"/>
</dbReference>